<organism evidence="1 2">
    <name type="scientific">Penicillium brasilianum</name>
    <dbReference type="NCBI Taxonomy" id="104259"/>
    <lineage>
        <taxon>Eukaryota</taxon>
        <taxon>Fungi</taxon>
        <taxon>Dikarya</taxon>
        <taxon>Ascomycota</taxon>
        <taxon>Pezizomycotina</taxon>
        <taxon>Eurotiomycetes</taxon>
        <taxon>Eurotiomycetidae</taxon>
        <taxon>Eurotiales</taxon>
        <taxon>Aspergillaceae</taxon>
        <taxon>Penicillium</taxon>
    </lineage>
</organism>
<proteinExistence type="predicted"/>
<evidence type="ECO:0008006" key="3">
    <source>
        <dbReference type="Google" id="ProtNLM"/>
    </source>
</evidence>
<name>A0A1S9RDD6_PENBI</name>
<dbReference type="AlphaFoldDB" id="A0A1S9RDD6"/>
<evidence type="ECO:0000313" key="1">
    <source>
        <dbReference type="EMBL" id="OOQ83572.1"/>
    </source>
</evidence>
<accession>A0A1S9RDD6</accession>
<comment type="caution">
    <text evidence="1">The sequence shown here is derived from an EMBL/GenBank/DDBJ whole genome shotgun (WGS) entry which is preliminary data.</text>
</comment>
<reference evidence="2" key="1">
    <citation type="submission" date="2015-09" db="EMBL/GenBank/DDBJ databases">
        <authorList>
            <person name="Fill T.P."/>
            <person name="Baretta J.F."/>
            <person name="de Almeida L.G."/>
            <person name="Rocha M."/>
            <person name="de Souza D.H."/>
            <person name="Malavazi I."/>
            <person name="Cerdeira L.T."/>
            <person name="Hong H."/>
            <person name="Samborskyy M."/>
            <person name="de Vasconcelos A.T."/>
            <person name="Leadlay P."/>
            <person name="Rodrigues-Filho E."/>
        </authorList>
    </citation>
    <scope>NUCLEOTIDE SEQUENCE [LARGE SCALE GENOMIC DNA]</scope>
    <source>
        <strain evidence="2">LaBioMMi 136</strain>
    </source>
</reference>
<sequence length="619" mass="68964">MSTLLLAPYNDSMRLGQGYNSFLQNPCLQNAVKISEDDLERTEVIPEQSQTVTYCSRFVSKMSEVVRSMNISAGSSIRTGTVNVSGSSSTIDEIKFAESDLNAVVAVKVVNQCRTVRDNVSFCAPSDEEMTTSRFHEVYGDCFISGFIEGGDLHGIISIKTLDYSRRGEIKAAVKGQLNSSMKDWSPAPRSSSSSIDKMMESAEVTVNVNWSGGGDINPTGTEWTLSSLVQAASVFPQSVAKCPQRTWAILSRYDTIPNFIEYAQKHAIAIRHYDGVQTFTSDLLDMHMEYKTNVQMLTHAMGHLDQYYPSQEKDAVAINVASLVTERRKLKVEMAKLVKVIEELDKDPHKVIHYNESLQIESPEVWRTRLPIRKKPEEATTVDTAIRHVLDYLPVLKDSPVMKDPPVMEDSSKTGAPKDPLQFAVGKTVQLLNSRGFGYALDMGTFSSAGSVRVRGWVPDLTIPGQRLKLNREGTGKDAVWTIEREGHFLGLQSAEKDSAVICSPRAPAGDKRRLQEWKVEYQRPMHKFSFCNVLSRTVLSLQTCSMTAMETMEILCKADISPKQPNDPVKLEAILSTMDTTQVHKDRCRQYALNGVDPGTYFDSGVGNTWFDVIVYS</sequence>
<protein>
    <recommendedName>
        <fullName evidence="3">MACPF domain-containing protein</fullName>
    </recommendedName>
</protein>
<evidence type="ECO:0000313" key="2">
    <source>
        <dbReference type="Proteomes" id="UP000190744"/>
    </source>
</evidence>
<gene>
    <name evidence="1" type="ORF">PEBR_35546</name>
</gene>
<dbReference type="EMBL" id="LJBN01000194">
    <property type="protein sequence ID" value="OOQ83572.1"/>
    <property type="molecule type" value="Genomic_DNA"/>
</dbReference>
<dbReference type="Proteomes" id="UP000190744">
    <property type="component" value="Unassembled WGS sequence"/>
</dbReference>